<protein>
    <submittedName>
        <fullName evidence="1">Uncharacterized protein</fullName>
    </submittedName>
</protein>
<comment type="caution">
    <text evidence="1">The sequence shown here is derived from an EMBL/GenBank/DDBJ whole genome shotgun (WGS) entry which is preliminary data.</text>
</comment>
<dbReference type="AlphaFoldDB" id="A0A812W912"/>
<name>A0A812W912_9DINO</name>
<dbReference type="EMBL" id="CAJNJA010032175">
    <property type="protein sequence ID" value="CAE7664521.1"/>
    <property type="molecule type" value="Genomic_DNA"/>
</dbReference>
<keyword evidence="2" id="KW-1185">Reference proteome</keyword>
<sequence length="147" mass="16063">MLPLCYRRTFIDIEAEPCMKLLRCNSVPPARRAGEDEDVQVSKDLASVYTRMEEWRSEIWSPTTSWDFPVSGSEIQNSEEAAAEEEVAASGCGPADGTLVSPAHAEDHEVFIKPPILEAMGIQRFGGSCEAQANVLDGVKPTTACYP</sequence>
<evidence type="ECO:0000313" key="2">
    <source>
        <dbReference type="Proteomes" id="UP000601435"/>
    </source>
</evidence>
<accession>A0A812W912</accession>
<dbReference type="OrthoDB" id="420582at2759"/>
<evidence type="ECO:0000313" key="1">
    <source>
        <dbReference type="EMBL" id="CAE7664521.1"/>
    </source>
</evidence>
<reference evidence="1" key="1">
    <citation type="submission" date="2021-02" db="EMBL/GenBank/DDBJ databases">
        <authorList>
            <person name="Dougan E. K."/>
            <person name="Rhodes N."/>
            <person name="Thang M."/>
            <person name="Chan C."/>
        </authorList>
    </citation>
    <scope>NUCLEOTIDE SEQUENCE</scope>
</reference>
<proteinExistence type="predicted"/>
<organism evidence="1 2">
    <name type="scientific">Symbiodinium necroappetens</name>
    <dbReference type="NCBI Taxonomy" id="1628268"/>
    <lineage>
        <taxon>Eukaryota</taxon>
        <taxon>Sar</taxon>
        <taxon>Alveolata</taxon>
        <taxon>Dinophyceae</taxon>
        <taxon>Suessiales</taxon>
        <taxon>Symbiodiniaceae</taxon>
        <taxon>Symbiodinium</taxon>
    </lineage>
</organism>
<dbReference type="Proteomes" id="UP000601435">
    <property type="component" value="Unassembled WGS sequence"/>
</dbReference>
<gene>
    <name evidence="1" type="ORF">SNEC2469_LOCUS18947</name>
</gene>